<sequence length="37" mass="4283">MRSSMNEREIAGRSRTPIRLPPLCNCNPICLSQMLFF</sequence>
<dbReference type="InParanoid" id="A0A212EJU5"/>
<dbReference type="KEGG" id="dpl:KGM_209839"/>
<dbReference type="EMBL" id="AGBW02014405">
    <property type="protein sequence ID" value="OWR41741.1"/>
    <property type="molecule type" value="Genomic_DNA"/>
</dbReference>
<keyword evidence="2" id="KW-1185">Reference proteome</keyword>
<dbReference type="Proteomes" id="UP000007151">
    <property type="component" value="Unassembled WGS sequence"/>
</dbReference>
<gene>
    <name evidence="1" type="ORF">KGM_209839</name>
</gene>
<name>A0A212EJU5_DANPL</name>
<proteinExistence type="predicted"/>
<evidence type="ECO:0000313" key="1">
    <source>
        <dbReference type="EMBL" id="OWR41741.1"/>
    </source>
</evidence>
<dbReference type="AlphaFoldDB" id="A0A212EJU5"/>
<protein>
    <submittedName>
        <fullName evidence="1">Uncharacterized protein</fullName>
    </submittedName>
</protein>
<evidence type="ECO:0000313" key="2">
    <source>
        <dbReference type="Proteomes" id="UP000007151"/>
    </source>
</evidence>
<organism evidence="1 2">
    <name type="scientific">Danaus plexippus plexippus</name>
    <dbReference type="NCBI Taxonomy" id="278856"/>
    <lineage>
        <taxon>Eukaryota</taxon>
        <taxon>Metazoa</taxon>
        <taxon>Ecdysozoa</taxon>
        <taxon>Arthropoda</taxon>
        <taxon>Hexapoda</taxon>
        <taxon>Insecta</taxon>
        <taxon>Pterygota</taxon>
        <taxon>Neoptera</taxon>
        <taxon>Endopterygota</taxon>
        <taxon>Lepidoptera</taxon>
        <taxon>Glossata</taxon>
        <taxon>Ditrysia</taxon>
        <taxon>Papilionoidea</taxon>
        <taxon>Nymphalidae</taxon>
        <taxon>Danainae</taxon>
        <taxon>Danaini</taxon>
        <taxon>Danaina</taxon>
        <taxon>Danaus</taxon>
        <taxon>Danaus</taxon>
    </lineage>
</organism>
<reference evidence="1 2" key="1">
    <citation type="journal article" date="2011" name="Cell">
        <title>The monarch butterfly genome yields insights into long-distance migration.</title>
        <authorList>
            <person name="Zhan S."/>
            <person name="Merlin C."/>
            <person name="Boore J.L."/>
            <person name="Reppert S.M."/>
        </authorList>
    </citation>
    <scope>NUCLEOTIDE SEQUENCE [LARGE SCALE GENOMIC DNA]</scope>
    <source>
        <strain evidence="1">F-2</strain>
    </source>
</reference>
<comment type="caution">
    <text evidence="1">The sequence shown here is derived from an EMBL/GenBank/DDBJ whole genome shotgun (WGS) entry which is preliminary data.</text>
</comment>
<accession>A0A212EJU5</accession>